<feature type="non-terminal residue" evidence="1">
    <location>
        <position position="41"/>
    </location>
</feature>
<proteinExistence type="predicted"/>
<accession>X1UWY2</accession>
<dbReference type="EMBL" id="BARW01023544">
    <property type="protein sequence ID" value="GAI96889.1"/>
    <property type="molecule type" value="Genomic_DNA"/>
</dbReference>
<dbReference type="AlphaFoldDB" id="X1UWY2"/>
<evidence type="ECO:0000313" key="1">
    <source>
        <dbReference type="EMBL" id="GAI96889.1"/>
    </source>
</evidence>
<protein>
    <submittedName>
        <fullName evidence="1">Uncharacterized protein</fullName>
    </submittedName>
</protein>
<organism evidence="1">
    <name type="scientific">marine sediment metagenome</name>
    <dbReference type="NCBI Taxonomy" id="412755"/>
    <lineage>
        <taxon>unclassified sequences</taxon>
        <taxon>metagenomes</taxon>
        <taxon>ecological metagenomes</taxon>
    </lineage>
</organism>
<sequence>MAKRKAKQRRRSNGGIRVLNVLESLTYAEIISRGTTGGGLG</sequence>
<reference evidence="1" key="1">
    <citation type="journal article" date="2014" name="Front. Microbiol.">
        <title>High frequency of phylogenetically diverse reductive dehalogenase-homologous genes in deep subseafloor sedimentary metagenomes.</title>
        <authorList>
            <person name="Kawai M."/>
            <person name="Futagami T."/>
            <person name="Toyoda A."/>
            <person name="Takaki Y."/>
            <person name="Nishi S."/>
            <person name="Hori S."/>
            <person name="Arai W."/>
            <person name="Tsubouchi T."/>
            <person name="Morono Y."/>
            <person name="Uchiyama I."/>
            <person name="Ito T."/>
            <person name="Fujiyama A."/>
            <person name="Inagaki F."/>
            <person name="Takami H."/>
        </authorList>
    </citation>
    <scope>NUCLEOTIDE SEQUENCE</scope>
    <source>
        <strain evidence="1">Expedition CK06-06</strain>
    </source>
</reference>
<name>X1UWY2_9ZZZZ</name>
<comment type="caution">
    <text evidence="1">The sequence shown here is derived from an EMBL/GenBank/DDBJ whole genome shotgun (WGS) entry which is preliminary data.</text>
</comment>
<gene>
    <name evidence="1" type="ORF">S12H4_39019</name>
</gene>